<keyword evidence="2" id="KW-1185">Reference proteome</keyword>
<evidence type="ECO:0000313" key="1">
    <source>
        <dbReference type="EMBL" id="KAI4339600.1"/>
    </source>
</evidence>
<dbReference type="EMBL" id="CM042886">
    <property type="protein sequence ID" value="KAI4339600.1"/>
    <property type="molecule type" value="Genomic_DNA"/>
</dbReference>
<organism evidence="1 2">
    <name type="scientific">Melastoma candidum</name>
    <dbReference type="NCBI Taxonomy" id="119954"/>
    <lineage>
        <taxon>Eukaryota</taxon>
        <taxon>Viridiplantae</taxon>
        <taxon>Streptophyta</taxon>
        <taxon>Embryophyta</taxon>
        <taxon>Tracheophyta</taxon>
        <taxon>Spermatophyta</taxon>
        <taxon>Magnoliopsida</taxon>
        <taxon>eudicotyledons</taxon>
        <taxon>Gunneridae</taxon>
        <taxon>Pentapetalae</taxon>
        <taxon>rosids</taxon>
        <taxon>malvids</taxon>
        <taxon>Myrtales</taxon>
        <taxon>Melastomataceae</taxon>
        <taxon>Melastomatoideae</taxon>
        <taxon>Melastomateae</taxon>
        <taxon>Melastoma</taxon>
    </lineage>
</organism>
<reference evidence="2" key="1">
    <citation type="journal article" date="2023" name="Front. Plant Sci.">
        <title>Chromosomal-level genome assembly of Melastoma candidum provides insights into trichome evolution.</title>
        <authorList>
            <person name="Zhong Y."/>
            <person name="Wu W."/>
            <person name="Sun C."/>
            <person name="Zou P."/>
            <person name="Liu Y."/>
            <person name="Dai S."/>
            <person name="Zhou R."/>
        </authorList>
    </citation>
    <scope>NUCLEOTIDE SEQUENCE [LARGE SCALE GENOMIC DNA]</scope>
</reference>
<evidence type="ECO:0000313" key="2">
    <source>
        <dbReference type="Proteomes" id="UP001057402"/>
    </source>
</evidence>
<name>A0ACB9NTJ1_9MYRT</name>
<protein>
    <submittedName>
        <fullName evidence="1">Uncharacterized protein</fullName>
    </submittedName>
</protein>
<gene>
    <name evidence="1" type="ORF">MLD38_024522</name>
</gene>
<proteinExistence type="predicted"/>
<comment type="caution">
    <text evidence="1">The sequence shown here is derived from an EMBL/GenBank/DDBJ whole genome shotgun (WGS) entry which is preliminary data.</text>
</comment>
<accession>A0ACB9NTJ1</accession>
<sequence>MSDGGNHQPRNVRTRGGDEYARGIAKVAVAQVCQNEGFQSFQQSSLETLSDVAVRYILEIGKMALLYANLAGRSQVNHFDIIHGLEDLSSVTGFNGSSEINRCLANSGVLQEISQYISDYEEIPFVYDVPRFPIDRDRKRPQSFLQIGVEPPVEHIPEWLPAFPDLKCNDVSPKESDGLPSALVYNGDVKAPQHEKSQTQLPPSNTIPFLASNGLARPSVMDNRNLGKSNETVPLNPYLSAPIRVAEEDASPATTLSKKPSWDIDEGNALEMKQNTDRNIIGSEISGPPTDMVSSKLGSSHDEEKFSCQRPCLQFKLKIGKKTNVSSRITGNWFLDERSQMIGEGDVSNDVKRAGPKDSEGIH</sequence>
<dbReference type="Proteomes" id="UP001057402">
    <property type="component" value="Chromosome 7"/>
</dbReference>